<feature type="binding site" evidence="6">
    <location>
        <position position="82"/>
    </location>
    <ligand>
        <name>Mg(2+)</name>
        <dbReference type="ChEBI" id="CHEBI:18420"/>
        <label>1</label>
        <note>catalytic</note>
    </ligand>
</feature>
<comment type="cofactor">
    <cofactor evidence="2 6 7">
        <name>Mg(2+)</name>
        <dbReference type="ChEBI" id="CHEBI:18420"/>
    </cofactor>
</comment>
<dbReference type="PANTHER" id="PTHR20854:SF4">
    <property type="entry name" value="INOSITOL-1-MONOPHOSPHATASE-RELATED"/>
    <property type="match status" value="1"/>
</dbReference>
<comment type="similarity">
    <text evidence="7">Belongs to the inositol monophosphatase superfamily.</text>
</comment>
<dbReference type="EMBL" id="SODD01000016">
    <property type="protein sequence ID" value="TDW19928.1"/>
    <property type="molecule type" value="Genomic_DNA"/>
</dbReference>
<dbReference type="GO" id="GO:0046872">
    <property type="term" value="F:metal ion binding"/>
    <property type="evidence" value="ECO:0007669"/>
    <property type="project" value="UniProtKB-KW"/>
</dbReference>
<sequence>MLEVLNQVKTIAVEAGRFFKEHRDFQTNEKDGASNIVTSTDVKTQEFVIERLRAIMPDAKIIAEENDVKDYDDGYVWVIDPIDGTTNFFYDIKMSCVSIALLYKQKSILGVVYNPYLNELFYATEGEGSFLNGEPIHVSTADEAHSLFAVGTAPYSKERLIDYTFDTFRKLLLTGRDIRRCGSAVLDLCYVACGRFDGFFEASLSAWDFSAGRIIIEEAGGLIEPIAPETWSYEKPIGMIAGNASNFTFLKEATKR</sequence>
<keyword evidence="5 6" id="KW-0460">Magnesium</keyword>
<dbReference type="Proteomes" id="UP000294743">
    <property type="component" value="Unassembled WGS sequence"/>
</dbReference>
<dbReference type="FunFam" id="3.30.540.10:FF:000003">
    <property type="entry name" value="Inositol-1-monophosphatase"/>
    <property type="match status" value="1"/>
</dbReference>
<feature type="binding site" evidence="6">
    <location>
        <position position="208"/>
    </location>
    <ligand>
        <name>Mg(2+)</name>
        <dbReference type="ChEBI" id="CHEBI:18420"/>
        <label>1</label>
        <note>catalytic</note>
    </ligand>
</feature>
<proteinExistence type="inferred from homology"/>
<dbReference type="RefSeq" id="WP_166667561.1">
    <property type="nucleotide sequence ID" value="NZ_SODD01000016.1"/>
</dbReference>
<dbReference type="Pfam" id="PF00459">
    <property type="entry name" value="Inositol_P"/>
    <property type="match status" value="1"/>
</dbReference>
<evidence type="ECO:0000313" key="8">
    <source>
        <dbReference type="EMBL" id="TDW19928.1"/>
    </source>
</evidence>
<accession>A0A4R7ZT78</accession>
<name>A0A4R7ZT78_9FIRM</name>
<dbReference type="InterPro" id="IPR022337">
    <property type="entry name" value="Inositol_monophosphatase_SuhB"/>
</dbReference>
<dbReference type="SUPFAM" id="SSF56655">
    <property type="entry name" value="Carbohydrate phosphatase"/>
    <property type="match status" value="1"/>
</dbReference>
<dbReference type="GO" id="GO:0006020">
    <property type="term" value="P:inositol metabolic process"/>
    <property type="evidence" value="ECO:0007669"/>
    <property type="project" value="TreeGrafter"/>
</dbReference>
<dbReference type="Gene3D" id="3.30.540.10">
    <property type="entry name" value="Fructose-1,6-Bisphosphatase, subunit A, domain 1"/>
    <property type="match status" value="1"/>
</dbReference>
<evidence type="ECO:0000256" key="5">
    <source>
        <dbReference type="ARBA" id="ARBA00022842"/>
    </source>
</evidence>
<evidence type="ECO:0000256" key="1">
    <source>
        <dbReference type="ARBA" id="ARBA00001033"/>
    </source>
</evidence>
<dbReference type="CDD" id="cd01639">
    <property type="entry name" value="IMPase"/>
    <property type="match status" value="1"/>
</dbReference>
<dbReference type="GO" id="GO:0008934">
    <property type="term" value="F:inositol monophosphate 1-phosphatase activity"/>
    <property type="evidence" value="ECO:0007669"/>
    <property type="project" value="InterPro"/>
</dbReference>
<dbReference type="AlphaFoldDB" id="A0A4R7ZT78"/>
<organism evidence="8 9">
    <name type="scientific">Breznakia blatticola</name>
    <dbReference type="NCBI Taxonomy" id="1754012"/>
    <lineage>
        <taxon>Bacteria</taxon>
        <taxon>Bacillati</taxon>
        <taxon>Bacillota</taxon>
        <taxon>Erysipelotrichia</taxon>
        <taxon>Erysipelotrichales</taxon>
        <taxon>Erysipelotrichaceae</taxon>
        <taxon>Breznakia</taxon>
    </lineage>
</organism>
<dbReference type="Gene3D" id="3.40.190.80">
    <property type="match status" value="1"/>
</dbReference>
<evidence type="ECO:0000256" key="7">
    <source>
        <dbReference type="RuleBase" id="RU364068"/>
    </source>
</evidence>
<dbReference type="GO" id="GO:0007165">
    <property type="term" value="P:signal transduction"/>
    <property type="evidence" value="ECO:0007669"/>
    <property type="project" value="TreeGrafter"/>
</dbReference>
<reference evidence="8 9" key="1">
    <citation type="submission" date="2019-03" db="EMBL/GenBank/DDBJ databases">
        <title>Genomic Encyclopedia of Type Strains, Phase IV (KMG-IV): sequencing the most valuable type-strain genomes for metagenomic binning, comparative biology and taxonomic classification.</title>
        <authorList>
            <person name="Goeker M."/>
        </authorList>
    </citation>
    <scope>NUCLEOTIDE SEQUENCE [LARGE SCALE GENOMIC DNA]</scope>
    <source>
        <strain evidence="8 9">DSM 28867</strain>
    </source>
</reference>
<dbReference type="InterPro" id="IPR033942">
    <property type="entry name" value="IMPase"/>
</dbReference>
<gene>
    <name evidence="8" type="ORF">EDD63_11627</name>
</gene>
<evidence type="ECO:0000256" key="2">
    <source>
        <dbReference type="ARBA" id="ARBA00001946"/>
    </source>
</evidence>
<evidence type="ECO:0000256" key="4">
    <source>
        <dbReference type="ARBA" id="ARBA00022801"/>
    </source>
</evidence>
<dbReference type="PRINTS" id="PR00377">
    <property type="entry name" value="IMPHPHTASES"/>
</dbReference>
<feature type="binding site" evidence="6">
    <location>
        <position position="64"/>
    </location>
    <ligand>
        <name>Mg(2+)</name>
        <dbReference type="ChEBI" id="CHEBI:18420"/>
        <label>1</label>
        <note>catalytic</note>
    </ligand>
</feature>
<dbReference type="PRINTS" id="PR01959">
    <property type="entry name" value="SBIMPHPHTASE"/>
</dbReference>
<evidence type="ECO:0000256" key="3">
    <source>
        <dbReference type="ARBA" id="ARBA00022723"/>
    </source>
</evidence>
<feature type="binding site" evidence="6">
    <location>
        <position position="80"/>
    </location>
    <ligand>
        <name>Mg(2+)</name>
        <dbReference type="ChEBI" id="CHEBI:18420"/>
        <label>1</label>
        <note>catalytic</note>
    </ligand>
</feature>
<comment type="caution">
    <text evidence="8">The sequence shown here is derived from an EMBL/GenBank/DDBJ whole genome shotgun (WGS) entry which is preliminary data.</text>
</comment>
<dbReference type="InterPro" id="IPR000760">
    <property type="entry name" value="Inositol_monophosphatase-like"/>
</dbReference>
<evidence type="ECO:0000313" key="9">
    <source>
        <dbReference type="Proteomes" id="UP000294743"/>
    </source>
</evidence>
<evidence type="ECO:0000256" key="6">
    <source>
        <dbReference type="PIRSR" id="PIRSR600760-2"/>
    </source>
</evidence>
<dbReference type="PANTHER" id="PTHR20854">
    <property type="entry name" value="INOSITOL MONOPHOSPHATASE"/>
    <property type="match status" value="1"/>
</dbReference>
<keyword evidence="9" id="KW-1185">Reference proteome</keyword>
<comment type="catalytic activity">
    <reaction evidence="1 7">
        <text>a myo-inositol phosphate + H2O = myo-inositol + phosphate</text>
        <dbReference type="Rhea" id="RHEA:24056"/>
        <dbReference type="ChEBI" id="CHEBI:15377"/>
        <dbReference type="ChEBI" id="CHEBI:17268"/>
        <dbReference type="ChEBI" id="CHEBI:43474"/>
        <dbReference type="ChEBI" id="CHEBI:84139"/>
        <dbReference type="EC" id="3.1.3.25"/>
    </reaction>
</comment>
<dbReference type="InterPro" id="IPR020583">
    <property type="entry name" value="Inositol_monoP_metal-BS"/>
</dbReference>
<dbReference type="EC" id="3.1.3.25" evidence="7"/>
<keyword evidence="4 7" id="KW-0378">Hydrolase</keyword>
<feature type="binding site" evidence="6">
    <location>
        <position position="83"/>
    </location>
    <ligand>
        <name>Mg(2+)</name>
        <dbReference type="ChEBI" id="CHEBI:18420"/>
        <label>1</label>
        <note>catalytic</note>
    </ligand>
</feature>
<protein>
    <recommendedName>
        <fullName evidence="7">Inositol-1-monophosphatase</fullName>
        <ecNumber evidence="7">3.1.3.25</ecNumber>
    </recommendedName>
</protein>
<keyword evidence="3 6" id="KW-0479">Metal-binding</keyword>
<dbReference type="PROSITE" id="PS00629">
    <property type="entry name" value="IMP_1"/>
    <property type="match status" value="1"/>
</dbReference>